<proteinExistence type="predicted"/>
<keyword evidence="1" id="KW-0378">Hydrolase</keyword>
<protein>
    <submittedName>
        <fullName evidence="1">HAD family hydrolase</fullName>
    </submittedName>
</protein>
<dbReference type="SUPFAM" id="SSF56784">
    <property type="entry name" value="HAD-like"/>
    <property type="match status" value="1"/>
</dbReference>
<dbReference type="GO" id="GO:0016787">
    <property type="term" value="F:hydrolase activity"/>
    <property type="evidence" value="ECO:0007669"/>
    <property type="project" value="UniProtKB-KW"/>
</dbReference>
<gene>
    <name evidence="1" type="ORF">FYJ71_08045</name>
</gene>
<evidence type="ECO:0000313" key="1">
    <source>
        <dbReference type="EMBL" id="MST62920.1"/>
    </source>
</evidence>
<dbReference type="PANTHER" id="PTHR47478:SF1">
    <property type="entry name" value="PYRIMIDINE 5'-NUCLEOTIDASE YJJG"/>
    <property type="match status" value="1"/>
</dbReference>
<name>A0A6N7X1R2_9FIRM</name>
<dbReference type="SFLD" id="SFLDG01129">
    <property type="entry name" value="C1.5:_HAD__Beta-PGM__Phosphata"/>
    <property type="match status" value="1"/>
</dbReference>
<dbReference type="InterPro" id="IPR023198">
    <property type="entry name" value="PGP-like_dom2"/>
</dbReference>
<dbReference type="Proteomes" id="UP000440713">
    <property type="component" value="Unassembled WGS sequence"/>
</dbReference>
<dbReference type="InterPro" id="IPR023214">
    <property type="entry name" value="HAD_sf"/>
</dbReference>
<dbReference type="EMBL" id="VUNE01000004">
    <property type="protein sequence ID" value="MST62920.1"/>
    <property type="molecule type" value="Genomic_DNA"/>
</dbReference>
<dbReference type="Pfam" id="PF00702">
    <property type="entry name" value="Hydrolase"/>
    <property type="match status" value="1"/>
</dbReference>
<accession>A0A6N7X1R2</accession>
<reference evidence="1 2" key="1">
    <citation type="submission" date="2019-08" db="EMBL/GenBank/DDBJ databases">
        <title>In-depth cultivation of the pig gut microbiome towards novel bacterial diversity and tailored functional studies.</title>
        <authorList>
            <person name="Wylensek D."/>
            <person name="Hitch T.C.A."/>
            <person name="Clavel T."/>
        </authorList>
    </citation>
    <scope>NUCLEOTIDE SEQUENCE [LARGE SCALE GENOMIC DNA]</scope>
    <source>
        <strain evidence="1 2">WCA-SAB-591-4A-A</strain>
    </source>
</reference>
<dbReference type="AlphaFoldDB" id="A0A6N7X1R2"/>
<dbReference type="PANTHER" id="PTHR47478">
    <property type="match status" value="1"/>
</dbReference>
<comment type="caution">
    <text evidence="1">The sequence shown here is derived from an EMBL/GenBank/DDBJ whole genome shotgun (WGS) entry which is preliminary data.</text>
</comment>
<organism evidence="1 2">
    <name type="scientific">Peptostreptococcus porci</name>
    <dbReference type="NCBI Taxonomy" id="2652282"/>
    <lineage>
        <taxon>Bacteria</taxon>
        <taxon>Bacillati</taxon>
        <taxon>Bacillota</taxon>
        <taxon>Clostridia</taxon>
        <taxon>Peptostreptococcales</taxon>
        <taxon>Peptostreptococcaceae</taxon>
        <taxon>Peptostreptococcus</taxon>
    </lineage>
</organism>
<dbReference type="InterPro" id="IPR052550">
    <property type="entry name" value="Pyrimidine_5'-ntase_YjjG"/>
</dbReference>
<dbReference type="InterPro" id="IPR036412">
    <property type="entry name" value="HAD-like_sf"/>
</dbReference>
<dbReference type="SFLD" id="SFLDS00003">
    <property type="entry name" value="Haloacid_Dehalogenase"/>
    <property type="match status" value="1"/>
</dbReference>
<dbReference type="Gene3D" id="1.10.150.240">
    <property type="entry name" value="Putative phosphatase, domain 2"/>
    <property type="match status" value="1"/>
</dbReference>
<sequence>MYMNRNVFFFDIDDTLYDLEYPFRLAFKKMYNYLPKNIHQIFLDFRRYNNEIYDKALNGEISMEYLCIYRTKNSFIDNGISIDDKEAMQFHLVYLDQKKHIKLEDHVRMSLDYIISKSSEIGIISNGPHKEQYNKIKYLDMYKYVDKNNIFVSEDVGFHKPDSRIFCYAKKHIEDNLILNNKLQPYDIPNLKYYYIGDSFENDVIGAKISNFGSIWINHRGYDINCEKYKADFEVKTFEEFYLLIKSII</sequence>
<keyword evidence="2" id="KW-1185">Reference proteome</keyword>
<dbReference type="Gene3D" id="3.40.50.1000">
    <property type="entry name" value="HAD superfamily/HAD-like"/>
    <property type="match status" value="1"/>
</dbReference>
<evidence type="ECO:0000313" key="2">
    <source>
        <dbReference type="Proteomes" id="UP000440713"/>
    </source>
</evidence>